<keyword evidence="3" id="KW-1185">Reference proteome</keyword>
<protein>
    <submittedName>
        <fullName evidence="2">Aminoglycoside phosphotransferase family protein</fullName>
    </submittedName>
</protein>
<dbReference type="Pfam" id="PF01636">
    <property type="entry name" value="APH"/>
    <property type="match status" value="1"/>
</dbReference>
<dbReference type="GO" id="GO:0016740">
    <property type="term" value="F:transferase activity"/>
    <property type="evidence" value="ECO:0007669"/>
    <property type="project" value="UniProtKB-KW"/>
</dbReference>
<reference evidence="2 3" key="1">
    <citation type="submission" date="2019-05" db="EMBL/GenBank/DDBJ databases">
        <authorList>
            <person name="Hariharan J."/>
            <person name="Choudoir M.J."/>
            <person name="Diebold P."/>
            <person name="Panke-Buisse K."/>
            <person name="Buckley D.H."/>
        </authorList>
    </citation>
    <scope>NUCLEOTIDE SEQUENCE [LARGE SCALE GENOMIC DNA]</scope>
    <source>
        <strain evidence="2 3">SUN51</strain>
    </source>
</reference>
<dbReference type="PANTHER" id="PTHR21310:SF42">
    <property type="entry name" value="BIFUNCTIONAL AAC_APH"/>
    <property type="match status" value="1"/>
</dbReference>
<comment type="caution">
    <text evidence="2">The sequence shown here is derived from an EMBL/GenBank/DDBJ whole genome shotgun (WGS) entry which is preliminary data.</text>
</comment>
<dbReference type="SUPFAM" id="SSF56112">
    <property type="entry name" value="Protein kinase-like (PK-like)"/>
    <property type="match status" value="1"/>
</dbReference>
<proteinExistence type="predicted"/>
<organism evidence="2 3">
    <name type="scientific">Streptomyces apricus</name>
    <dbReference type="NCBI Taxonomy" id="1828112"/>
    <lineage>
        <taxon>Bacteria</taxon>
        <taxon>Bacillati</taxon>
        <taxon>Actinomycetota</taxon>
        <taxon>Actinomycetes</taxon>
        <taxon>Kitasatosporales</taxon>
        <taxon>Streptomycetaceae</taxon>
        <taxon>Streptomyces</taxon>
    </lineage>
</organism>
<evidence type="ECO:0000313" key="3">
    <source>
        <dbReference type="Proteomes" id="UP000324965"/>
    </source>
</evidence>
<sequence>MHPDELDIDELLVERLLAEQFPAWAGLPVKRVVSAGTDNAMYRLGDDMVVRLPRLPGGAGQVAKEQHWLPRLAPHLPLAVPVPLVEGAPGQGYPLPWGVFRWLDGENVHDAPFTDGTARAEAALALGRFVAALRAVDAVGGPPSWRGGPLTDDDHVRAAIRGLGADGTLDAARASAAWEDALRVPPWAGAPVWLHGDLLPGNLLAREGRLGAVIDFGGLGTGDPAADVLAAWAVFTAGTRQLFREAAGVDDATWARGRGWALYFGLTAEHHYRVTNPVLAAVAHRTVAEALADTE</sequence>
<dbReference type="EMBL" id="VDFC01000046">
    <property type="protein sequence ID" value="KAA0932137.1"/>
    <property type="molecule type" value="Genomic_DNA"/>
</dbReference>
<evidence type="ECO:0000259" key="1">
    <source>
        <dbReference type="Pfam" id="PF01636"/>
    </source>
</evidence>
<dbReference type="Gene3D" id="3.90.1200.10">
    <property type="match status" value="1"/>
</dbReference>
<keyword evidence="2" id="KW-0808">Transferase</keyword>
<dbReference type="PANTHER" id="PTHR21310">
    <property type="entry name" value="AMINOGLYCOSIDE PHOSPHOTRANSFERASE-RELATED-RELATED"/>
    <property type="match status" value="1"/>
</dbReference>
<dbReference type="OrthoDB" id="9797603at2"/>
<dbReference type="InterPro" id="IPR051678">
    <property type="entry name" value="AGP_Transferase"/>
</dbReference>
<feature type="domain" description="Aminoglycoside phosphotransferase" evidence="1">
    <location>
        <begin position="32"/>
        <end position="260"/>
    </location>
</feature>
<gene>
    <name evidence="2" type="ORF">FGF04_25380</name>
</gene>
<dbReference type="RefSeq" id="WP_149513558.1">
    <property type="nucleotide sequence ID" value="NZ_VDFC01000046.1"/>
</dbReference>
<dbReference type="CDD" id="cd05155">
    <property type="entry name" value="APH_ChoK_like_1"/>
    <property type="match status" value="1"/>
</dbReference>
<dbReference type="Gene3D" id="3.30.200.20">
    <property type="entry name" value="Phosphorylase Kinase, domain 1"/>
    <property type="match status" value="1"/>
</dbReference>
<dbReference type="Proteomes" id="UP000324965">
    <property type="component" value="Unassembled WGS sequence"/>
</dbReference>
<accession>A0A5B0AR43</accession>
<dbReference type="InterPro" id="IPR002575">
    <property type="entry name" value="Aminoglycoside_PTrfase"/>
</dbReference>
<evidence type="ECO:0000313" key="2">
    <source>
        <dbReference type="EMBL" id="KAA0932137.1"/>
    </source>
</evidence>
<dbReference type="AlphaFoldDB" id="A0A5B0AR43"/>
<dbReference type="InterPro" id="IPR011009">
    <property type="entry name" value="Kinase-like_dom_sf"/>
</dbReference>
<name>A0A5B0AR43_9ACTN</name>